<dbReference type="Proteomes" id="UP001634747">
    <property type="component" value="Unassembled WGS sequence"/>
</dbReference>
<dbReference type="RefSeq" id="WP_263414081.1">
    <property type="nucleotide sequence ID" value="NZ_BAABBH010000001.1"/>
</dbReference>
<proteinExistence type="predicted"/>
<dbReference type="EMBL" id="JBJYXY010000001">
    <property type="protein sequence ID" value="MFN2974353.1"/>
    <property type="molecule type" value="Genomic_DNA"/>
</dbReference>
<accession>A0ABW9KFV2</accession>
<feature type="transmembrane region" description="Helical" evidence="1">
    <location>
        <begin position="163"/>
        <end position="184"/>
    </location>
</feature>
<feature type="transmembrane region" description="Helical" evidence="1">
    <location>
        <begin position="190"/>
        <end position="210"/>
    </location>
</feature>
<gene>
    <name evidence="2" type="ORF">ACK2TP_01120</name>
</gene>
<name>A0ABW9KFV2_9BACT</name>
<reference evidence="2 3" key="1">
    <citation type="submission" date="2024-12" db="EMBL/GenBank/DDBJ databases">
        <authorList>
            <person name="Lee Y."/>
        </authorList>
    </citation>
    <scope>NUCLEOTIDE SEQUENCE [LARGE SCALE GENOMIC DNA]</scope>
    <source>
        <strain evidence="2 3">03SUJ4</strain>
    </source>
</reference>
<protein>
    <submittedName>
        <fullName evidence="2">ZIP family metal transporter</fullName>
    </submittedName>
</protein>
<evidence type="ECO:0000256" key="1">
    <source>
        <dbReference type="SAM" id="Phobius"/>
    </source>
</evidence>
<evidence type="ECO:0000313" key="3">
    <source>
        <dbReference type="Proteomes" id="UP001634747"/>
    </source>
</evidence>
<dbReference type="PANTHER" id="PTHR11040">
    <property type="entry name" value="ZINC/IRON TRANSPORTER"/>
    <property type="match status" value="1"/>
</dbReference>
<keyword evidence="1" id="KW-0812">Transmembrane</keyword>
<keyword evidence="1" id="KW-0472">Membrane</keyword>
<comment type="caution">
    <text evidence="2">The sequence shown here is derived from an EMBL/GenBank/DDBJ whole genome shotgun (WGS) entry which is preliminary data.</text>
</comment>
<feature type="transmembrane region" description="Helical" evidence="1">
    <location>
        <begin position="28"/>
        <end position="46"/>
    </location>
</feature>
<feature type="transmembrane region" description="Helical" evidence="1">
    <location>
        <begin position="6"/>
        <end position="23"/>
    </location>
</feature>
<keyword evidence="1" id="KW-1133">Transmembrane helix</keyword>
<feature type="transmembrane region" description="Helical" evidence="1">
    <location>
        <begin position="222"/>
        <end position="242"/>
    </location>
</feature>
<organism evidence="2 3">
    <name type="scientific">Terriglobus aquaticus</name>
    <dbReference type="NCBI Taxonomy" id="940139"/>
    <lineage>
        <taxon>Bacteria</taxon>
        <taxon>Pseudomonadati</taxon>
        <taxon>Acidobacteriota</taxon>
        <taxon>Terriglobia</taxon>
        <taxon>Terriglobales</taxon>
        <taxon>Acidobacteriaceae</taxon>
        <taxon>Terriglobus</taxon>
    </lineage>
</organism>
<sequence>MAIPFELFLFPVLATLAGGLLAVRFRRWLHLLLALGAGLLLGAAFLDLLPEAIVLGSASGHPVSQVTMVALLSLLGFFALESVLDSLAARGDGRLPRVSAGHIGGAMLIFHSLRDGMAIGAAFAASHPAGYAVAVGIAAHDLGDGVNTVLLTTGGKKPRSVDYGFLLADAIAPFAGGLFALRWFSSVTSSVVMLAAAAGFFIQMAASDFLPEVRRSTASRTYVMLCVLSGVGLIYLANRLLLGVR</sequence>
<evidence type="ECO:0000313" key="2">
    <source>
        <dbReference type="EMBL" id="MFN2974353.1"/>
    </source>
</evidence>
<keyword evidence="3" id="KW-1185">Reference proteome</keyword>
<feature type="transmembrane region" description="Helical" evidence="1">
    <location>
        <begin position="66"/>
        <end position="84"/>
    </location>
</feature>